<reference evidence="3" key="1">
    <citation type="submission" date="2023-01" db="EMBL/GenBank/DDBJ databases">
        <title>The diversity of Class Acidimicrobiia in South China Sea sediment environments and the proposal of Iamia marina sp. nov., a novel species of the genus Iamia.</title>
        <authorList>
            <person name="He Y."/>
            <person name="Tian X."/>
        </authorList>
    </citation>
    <scope>NUCLEOTIDE SEQUENCE</scope>
    <source>
        <strain evidence="3">DSM 19957</strain>
    </source>
</reference>
<evidence type="ECO:0000313" key="4">
    <source>
        <dbReference type="Proteomes" id="UP001216390"/>
    </source>
</evidence>
<dbReference type="SUPFAM" id="SSF53901">
    <property type="entry name" value="Thiolase-like"/>
    <property type="match status" value="2"/>
</dbReference>
<dbReference type="Pfam" id="PF00108">
    <property type="entry name" value="Thiolase_N"/>
    <property type="match status" value="1"/>
</dbReference>
<feature type="domain" description="Thiolase N-terminal" evidence="1">
    <location>
        <begin position="8"/>
        <end position="125"/>
    </location>
</feature>
<dbReference type="PIRSF" id="PIRSF000429">
    <property type="entry name" value="Ac-CoA_Ac_transf"/>
    <property type="match status" value="1"/>
</dbReference>
<dbReference type="Proteomes" id="UP001216390">
    <property type="component" value="Chromosome"/>
</dbReference>
<name>A0AAF0BXG3_9ACTN</name>
<dbReference type="PANTHER" id="PTHR42870:SF1">
    <property type="entry name" value="NON-SPECIFIC LIPID-TRANSFER PROTEIN-LIKE 2"/>
    <property type="match status" value="1"/>
</dbReference>
<gene>
    <name evidence="3" type="ORF">PO878_08130</name>
</gene>
<keyword evidence="4" id="KW-1185">Reference proteome</keyword>
<dbReference type="GO" id="GO:0016747">
    <property type="term" value="F:acyltransferase activity, transferring groups other than amino-acyl groups"/>
    <property type="evidence" value="ECO:0007669"/>
    <property type="project" value="InterPro"/>
</dbReference>
<proteinExistence type="predicted"/>
<organism evidence="3 4">
    <name type="scientific">Iamia majanohamensis</name>
    <dbReference type="NCBI Taxonomy" id="467976"/>
    <lineage>
        <taxon>Bacteria</taxon>
        <taxon>Bacillati</taxon>
        <taxon>Actinomycetota</taxon>
        <taxon>Acidimicrobiia</taxon>
        <taxon>Acidimicrobiales</taxon>
        <taxon>Iamiaceae</taxon>
        <taxon>Iamia</taxon>
    </lineage>
</organism>
<dbReference type="EMBL" id="CP116942">
    <property type="protein sequence ID" value="WCO68694.1"/>
    <property type="molecule type" value="Genomic_DNA"/>
</dbReference>
<dbReference type="AlphaFoldDB" id="A0AAF0BXG3"/>
<dbReference type="NCBIfam" id="NF004936">
    <property type="entry name" value="PRK06289.1"/>
    <property type="match status" value="1"/>
</dbReference>
<dbReference type="Pfam" id="PF22691">
    <property type="entry name" value="Thiolase_C_1"/>
    <property type="match status" value="1"/>
</dbReference>
<dbReference type="KEGG" id="ima:PO878_08130"/>
<evidence type="ECO:0000259" key="2">
    <source>
        <dbReference type="Pfam" id="PF22691"/>
    </source>
</evidence>
<dbReference type="PANTHER" id="PTHR42870">
    <property type="entry name" value="ACETYL-COA C-ACETYLTRANSFERASE"/>
    <property type="match status" value="1"/>
</dbReference>
<feature type="domain" description="Thiolase C-terminal" evidence="2">
    <location>
        <begin position="280"/>
        <end position="406"/>
    </location>
</feature>
<dbReference type="CDD" id="cd00829">
    <property type="entry name" value="SCP-x_thiolase"/>
    <property type="match status" value="1"/>
</dbReference>
<protein>
    <submittedName>
        <fullName evidence="3">Acetyl-CoA acetyltransferase</fullName>
    </submittedName>
</protein>
<dbReference type="InterPro" id="IPR002155">
    <property type="entry name" value="Thiolase"/>
</dbReference>
<evidence type="ECO:0000259" key="1">
    <source>
        <dbReference type="Pfam" id="PF00108"/>
    </source>
</evidence>
<dbReference type="Gene3D" id="3.40.47.10">
    <property type="match status" value="1"/>
</dbReference>
<dbReference type="InterPro" id="IPR016039">
    <property type="entry name" value="Thiolase-like"/>
</dbReference>
<dbReference type="InterPro" id="IPR055140">
    <property type="entry name" value="Thiolase_C_2"/>
</dbReference>
<dbReference type="InterPro" id="IPR020616">
    <property type="entry name" value="Thiolase_N"/>
</dbReference>
<accession>A0AAF0BXG3</accession>
<dbReference type="RefSeq" id="WP_272738210.1">
    <property type="nucleotide sequence ID" value="NZ_CP116942.1"/>
</dbReference>
<evidence type="ECO:0000313" key="3">
    <source>
        <dbReference type="EMBL" id="WCO68694.1"/>
    </source>
</evidence>
<sequence length="413" mass="43011">MTGPTDGVWILGTAQTDFARSVAREGLEVDALVAEATRDALDDAGIGAERVGVIHVGNAFGQLMTGQGHLGAMPATVDDALWGVPSARHEAACASGSIAALAAMADLESGRYDVALVLGVEVERSVPGDVAAQHLGAASWVGHEGAPRFVWPAQFSDLADEYDRRYGLDEAHLRALSAQAFAQARDNPLAQTRDWRFTDASFTADDHANPVVEGRTRRTDCSQVTDGAAAIVLASDRALRADPGLLRPGRTARIEGWGHRTVGLPLAPKLARSADDTHVLPHVRDTFRDALDRAGQGAVDDLDAVEVHDCFAMSAYMAVDHIGITAPGDAWKAVEAGELARDGRLPVNPGGGLIGGGHPVGATGVRMLADATRQVTGRAGATQVDGARRVGTLNIGGSTATTCAFVVAATEED</sequence>